<dbReference type="GO" id="GO:0031490">
    <property type="term" value="F:chromatin DNA binding"/>
    <property type="evidence" value="ECO:0007669"/>
    <property type="project" value="TreeGrafter"/>
</dbReference>
<feature type="region of interest" description="Disordered" evidence="6">
    <location>
        <begin position="48"/>
        <end position="122"/>
    </location>
</feature>
<dbReference type="Pfam" id="PF08879">
    <property type="entry name" value="WRC"/>
    <property type="match status" value="1"/>
</dbReference>
<name>A0A5N6NNM7_9ASTR</name>
<organism evidence="9 10">
    <name type="scientific">Mikania micrantha</name>
    <name type="common">bitter vine</name>
    <dbReference type="NCBI Taxonomy" id="192012"/>
    <lineage>
        <taxon>Eukaryota</taxon>
        <taxon>Viridiplantae</taxon>
        <taxon>Streptophyta</taxon>
        <taxon>Embryophyta</taxon>
        <taxon>Tracheophyta</taxon>
        <taxon>Spermatophyta</taxon>
        <taxon>Magnoliopsida</taxon>
        <taxon>eudicotyledons</taxon>
        <taxon>Gunneridae</taxon>
        <taxon>Pentapetalae</taxon>
        <taxon>asterids</taxon>
        <taxon>campanulids</taxon>
        <taxon>Asterales</taxon>
        <taxon>Asteraceae</taxon>
        <taxon>Asteroideae</taxon>
        <taxon>Heliantheae alliance</taxon>
        <taxon>Eupatorieae</taxon>
        <taxon>Mikania</taxon>
    </lineage>
</organism>
<accession>A0A5N6NNM7</accession>
<dbReference type="PANTHER" id="PTHR12549:SF42">
    <property type="entry name" value="LYSINE-SPECIFIC DEMETHYLASE JMJ28"/>
    <property type="match status" value="1"/>
</dbReference>
<dbReference type="Proteomes" id="UP000326396">
    <property type="component" value="Linkage Group LG18"/>
</dbReference>
<keyword evidence="4" id="KW-0539">Nucleus</keyword>
<evidence type="ECO:0000259" key="8">
    <source>
        <dbReference type="PROSITE" id="PS51667"/>
    </source>
</evidence>
<feature type="compositionally biased region" description="Basic and acidic residues" evidence="6">
    <location>
        <begin position="714"/>
        <end position="732"/>
    </location>
</feature>
<evidence type="ECO:0000256" key="2">
    <source>
        <dbReference type="ARBA" id="ARBA00006801"/>
    </source>
</evidence>
<comment type="caution">
    <text evidence="5">Lacks conserved residue(s) required for the propagation of feature annotation.</text>
</comment>
<dbReference type="GO" id="GO:0032454">
    <property type="term" value="F:histone H3K9 demethylase activity"/>
    <property type="evidence" value="ECO:0007669"/>
    <property type="project" value="InterPro"/>
</dbReference>
<evidence type="ECO:0000256" key="5">
    <source>
        <dbReference type="PROSITE-ProRule" id="PRU01002"/>
    </source>
</evidence>
<dbReference type="AlphaFoldDB" id="A0A5N6NNM7"/>
<dbReference type="GO" id="GO:0000118">
    <property type="term" value="C:histone deacetylase complex"/>
    <property type="evidence" value="ECO:0007669"/>
    <property type="project" value="TreeGrafter"/>
</dbReference>
<evidence type="ECO:0000256" key="1">
    <source>
        <dbReference type="ARBA" id="ARBA00004123"/>
    </source>
</evidence>
<feature type="compositionally biased region" description="Basic and acidic residues" evidence="6">
    <location>
        <begin position="52"/>
        <end position="63"/>
    </location>
</feature>
<dbReference type="EMBL" id="SZYD01000010">
    <property type="protein sequence ID" value="KAD4982345.1"/>
    <property type="molecule type" value="Genomic_DNA"/>
</dbReference>
<feature type="domain" description="WRC" evidence="8">
    <location>
        <begin position="10"/>
        <end position="54"/>
    </location>
</feature>
<dbReference type="Gene3D" id="2.60.120.650">
    <property type="entry name" value="Cupin"/>
    <property type="match status" value="1"/>
</dbReference>
<evidence type="ECO:0000313" key="9">
    <source>
        <dbReference type="EMBL" id="KAD4982345.1"/>
    </source>
</evidence>
<dbReference type="SUPFAM" id="SSF51197">
    <property type="entry name" value="Clavaminate synthase-like"/>
    <property type="match status" value="1"/>
</dbReference>
<dbReference type="SMART" id="SM00558">
    <property type="entry name" value="JmjC"/>
    <property type="match status" value="1"/>
</dbReference>
<dbReference type="GO" id="GO:0000785">
    <property type="term" value="C:chromatin"/>
    <property type="evidence" value="ECO:0007669"/>
    <property type="project" value="TreeGrafter"/>
</dbReference>
<keyword evidence="10" id="KW-1185">Reference proteome</keyword>
<dbReference type="GO" id="GO:0006357">
    <property type="term" value="P:regulation of transcription by RNA polymerase II"/>
    <property type="evidence" value="ECO:0007669"/>
    <property type="project" value="TreeGrafter"/>
</dbReference>
<comment type="caution">
    <text evidence="9">The sequence shown here is derived from an EMBL/GenBank/DDBJ whole genome shotgun (WGS) entry which is preliminary data.</text>
</comment>
<reference evidence="9 10" key="1">
    <citation type="submission" date="2019-05" db="EMBL/GenBank/DDBJ databases">
        <title>Mikania micrantha, genome provides insights into the molecular mechanism of rapid growth.</title>
        <authorList>
            <person name="Liu B."/>
        </authorList>
    </citation>
    <scope>NUCLEOTIDE SEQUENCE [LARGE SCALE GENOMIC DNA]</scope>
    <source>
        <strain evidence="9">NLD-2019</strain>
        <tissue evidence="9">Leaf</tissue>
    </source>
</reference>
<protein>
    <recommendedName>
        <fullName evidence="11">JmjC domain-containing protein</fullName>
    </recommendedName>
</protein>
<dbReference type="InterPro" id="IPR003347">
    <property type="entry name" value="JmjC_dom"/>
</dbReference>
<keyword evidence="3" id="KW-0479">Metal-binding</keyword>
<dbReference type="InterPro" id="IPR014977">
    <property type="entry name" value="WRC_dom"/>
</dbReference>
<feature type="domain" description="JmjC" evidence="7">
    <location>
        <begin position="607"/>
        <end position="841"/>
    </location>
</feature>
<evidence type="ECO:0000259" key="7">
    <source>
        <dbReference type="PROSITE" id="PS51184"/>
    </source>
</evidence>
<dbReference type="InterPro" id="IPR045109">
    <property type="entry name" value="LSDs-like"/>
</dbReference>
<evidence type="ECO:0000256" key="4">
    <source>
        <dbReference type="ARBA" id="ARBA00023242"/>
    </source>
</evidence>
<comment type="similarity">
    <text evidence="2">Belongs to the JARID1 histone demethylase family.</text>
</comment>
<dbReference type="GO" id="GO:0046872">
    <property type="term" value="F:metal ion binding"/>
    <property type="evidence" value="ECO:0007669"/>
    <property type="project" value="UniProtKB-KW"/>
</dbReference>
<gene>
    <name evidence="9" type="ORF">E3N88_19016</name>
</gene>
<dbReference type="PROSITE" id="PS51667">
    <property type="entry name" value="WRC"/>
    <property type="match status" value="1"/>
</dbReference>
<dbReference type="PANTHER" id="PTHR12549">
    <property type="entry name" value="JMJC DOMAIN-CONTAINING HISTONE DEMETHYLATION PROTEIN"/>
    <property type="match status" value="1"/>
</dbReference>
<proteinExistence type="inferred from homology"/>
<evidence type="ECO:0000313" key="10">
    <source>
        <dbReference type="Proteomes" id="UP000326396"/>
    </source>
</evidence>
<dbReference type="OrthoDB" id="1667110at2759"/>
<evidence type="ECO:0000256" key="6">
    <source>
        <dbReference type="SAM" id="MobiDB-lite"/>
    </source>
</evidence>
<dbReference type="GO" id="GO:0003712">
    <property type="term" value="F:transcription coregulator activity"/>
    <property type="evidence" value="ECO:0007669"/>
    <property type="project" value="TreeGrafter"/>
</dbReference>
<comment type="subcellular location">
    <subcellularLocation>
        <location evidence="1">Nucleus</location>
    </subcellularLocation>
</comment>
<dbReference type="PROSITE" id="PS51184">
    <property type="entry name" value="JMJC"/>
    <property type="match status" value="1"/>
</dbReference>
<evidence type="ECO:0008006" key="11">
    <source>
        <dbReference type="Google" id="ProtNLM"/>
    </source>
</evidence>
<evidence type="ECO:0000256" key="3">
    <source>
        <dbReference type="ARBA" id="ARBA00022723"/>
    </source>
</evidence>
<sequence length="880" mass="100022">MAEITGHVSLTDEQRCKRSDGRGWRCRRLVADGKAYCETHIQQALLRQRRQPVPDHLKLERAKRSPIVPKSEQDSEDGVTDAPVSRRKRKMPETSEGVLDVPRKKARKVKKEDSAVGSSDQSEIGGPIVVDLTMGRMEIAPAKSSASAQRKEGSPTIKIGACSSAGLRRPIRSKNCEPVPTPAVKHLPSIRENIKAVAKKKTIKKCHWCRLSSFCSLVKCLTCKKNFFCEECINIRFYCKKTVERECPVCQGGCPCRACTRGKPKQVKTKEPVIHDLEEDVIIYDPENEVTVVNREKKSDFDTSQHLHMIRELLPLMTKMNQEKIIELDTEAKNKGILMAKLVIFLVWIKLACIPDVHRNCNHCSFSLCLVCCHDIRDGFLPSRLENLKNTKMVRSKSLKNKTWRFCLHGSIRCPPKNIGGCGGGFLRLSSFYPFSLTKDLEENAKRILCNFNFKKLDGLSNSSPCMLCDEDDETGLYFYTKQEFKNDNLKHFIRHWGKGQAIVIRDAFQSQPDLNWDCGFMLCEYLEKSAQSRKNTKMGHAKNTRDWCKIKFGREQIFLGGIAHGNAWIESLKFKLQFSLDFFQDHFVNHYNAVIHSLPVQEYMNPLVGFLNLGAFSPYQTKNPNLGSYVTISYGVSDNPLSAKLLSNLHVNAYDMVNILVHATSRPMSETALSDVKMLMNKYNSQDHLMSSKKIVKRNKLEEMFASSSRLDNTSHSDVDLTSSRLEDSPNHEVVLVPGESESESESKDEECSQDANTYGAQWDIFRREDAPKLIEYLRKYTDKLNVDALSFKHDVGEAVIIPAGCPYQMRRIKSCVNVVFEFMSPESASDGIKVSDEVRLLPVNHKAKWNMVQVKEMVINRMHAAIEDIREVFVSQPE</sequence>
<feature type="region of interest" description="Disordered" evidence="6">
    <location>
        <begin position="708"/>
        <end position="733"/>
    </location>
</feature>